<feature type="non-terminal residue" evidence="2">
    <location>
        <position position="237"/>
    </location>
</feature>
<protein>
    <submittedName>
        <fullName evidence="2">Uncharacterized protein</fullName>
    </submittedName>
</protein>
<comment type="caution">
    <text evidence="2">The sequence shown here is derived from an EMBL/GenBank/DDBJ whole genome shotgun (WGS) entry which is preliminary data.</text>
</comment>
<evidence type="ECO:0000313" key="3">
    <source>
        <dbReference type="Proteomes" id="UP001432027"/>
    </source>
</evidence>
<dbReference type="AlphaFoldDB" id="A0AAV5UES4"/>
<gene>
    <name evidence="2" type="ORF">PENTCL1PPCAC_27130</name>
</gene>
<reference evidence="2" key="1">
    <citation type="submission" date="2023-10" db="EMBL/GenBank/DDBJ databases">
        <title>Genome assembly of Pristionchus species.</title>
        <authorList>
            <person name="Yoshida K."/>
            <person name="Sommer R.J."/>
        </authorList>
    </citation>
    <scope>NUCLEOTIDE SEQUENCE</scope>
    <source>
        <strain evidence="2">RS0144</strain>
    </source>
</reference>
<dbReference type="Proteomes" id="UP001432027">
    <property type="component" value="Unassembled WGS sequence"/>
</dbReference>
<accession>A0AAV5UES4</accession>
<keyword evidence="3" id="KW-1185">Reference proteome</keyword>
<feature type="compositionally biased region" description="Basic and acidic residues" evidence="1">
    <location>
        <begin position="152"/>
        <end position="168"/>
    </location>
</feature>
<proteinExistence type="predicted"/>
<feature type="compositionally biased region" description="Polar residues" evidence="1">
    <location>
        <begin position="125"/>
        <end position="134"/>
    </location>
</feature>
<evidence type="ECO:0000313" key="2">
    <source>
        <dbReference type="EMBL" id="GMT04956.1"/>
    </source>
</evidence>
<feature type="compositionally biased region" description="Basic and acidic residues" evidence="1">
    <location>
        <begin position="104"/>
        <end position="124"/>
    </location>
</feature>
<evidence type="ECO:0000256" key="1">
    <source>
        <dbReference type="SAM" id="MobiDB-lite"/>
    </source>
</evidence>
<dbReference type="EMBL" id="BTSX01000006">
    <property type="protein sequence ID" value="GMT04956.1"/>
    <property type="molecule type" value="Genomic_DNA"/>
</dbReference>
<feature type="region of interest" description="Disordered" evidence="1">
    <location>
        <begin position="103"/>
        <end position="171"/>
    </location>
</feature>
<sequence length="237" mass="26794">PQSAMANVCNKNQKRKLTPGQGFKTIHSMISDLSLFTSNACNESFEDDDLNKPRRATEYRSLQRVVSEMETTMSADRAYNSLMDSDFERSFILVPHSIPQTFKTIDDQAPKDTKGQKLDYRDDPSTISSGSSAPDKSERESDARTPLVSYAKEQKKKERKNEKRRDSNRPSVAPFYMTVIGDNNDLELSKASTYIDSGCDAKISVKRKDKELCKLELAADVANGSVRCLRINRQTFR</sequence>
<organism evidence="2 3">
    <name type="scientific">Pristionchus entomophagus</name>
    <dbReference type="NCBI Taxonomy" id="358040"/>
    <lineage>
        <taxon>Eukaryota</taxon>
        <taxon>Metazoa</taxon>
        <taxon>Ecdysozoa</taxon>
        <taxon>Nematoda</taxon>
        <taxon>Chromadorea</taxon>
        <taxon>Rhabditida</taxon>
        <taxon>Rhabditina</taxon>
        <taxon>Diplogasteromorpha</taxon>
        <taxon>Diplogasteroidea</taxon>
        <taxon>Neodiplogasteridae</taxon>
        <taxon>Pristionchus</taxon>
    </lineage>
</organism>
<name>A0AAV5UES4_9BILA</name>
<feature type="non-terminal residue" evidence="2">
    <location>
        <position position="1"/>
    </location>
</feature>